<proteinExistence type="inferred from homology"/>
<dbReference type="EMBL" id="FNWO01000011">
    <property type="protein sequence ID" value="SEH49115.1"/>
    <property type="molecule type" value="Genomic_DNA"/>
</dbReference>
<protein>
    <recommendedName>
        <fullName evidence="4">Flagellar hook-associated protein 1</fullName>
    </recommendedName>
</protein>
<dbReference type="InterPro" id="IPR053927">
    <property type="entry name" value="FlgK_helical"/>
</dbReference>
<keyword evidence="10" id="KW-0966">Cell projection</keyword>
<feature type="domain" description="Flagellar hook-associated protein FlgK helical" evidence="9">
    <location>
        <begin position="90"/>
        <end position="323"/>
    </location>
</feature>
<dbReference type="OrthoDB" id="7181295at2"/>
<organism evidence="10 11">
    <name type="scientific">Magnetospirillum fulvum</name>
    <name type="common">Rhodospirillum fulvum</name>
    <dbReference type="NCBI Taxonomy" id="1082"/>
    <lineage>
        <taxon>Bacteria</taxon>
        <taxon>Pseudomonadati</taxon>
        <taxon>Pseudomonadota</taxon>
        <taxon>Alphaproteobacteria</taxon>
        <taxon>Rhodospirillales</taxon>
        <taxon>Rhodospirillaceae</taxon>
        <taxon>Magnetospirillum</taxon>
    </lineage>
</organism>
<gene>
    <name evidence="10" type="ORF">SAMN04244559_02597</name>
</gene>
<evidence type="ECO:0000256" key="4">
    <source>
        <dbReference type="ARBA" id="ARBA00016244"/>
    </source>
</evidence>
<dbReference type="GO" id="GO:0044780">
    <property type="term" value="P:bacterial-type flagellum assembly"/>
    <property type="evidence" value="ECO:0007669"/>
    <property type="project" value="InterPro"/>
</dbReference>
<feature type="domain" description="Flagellar basal body rod protein N-terminal" evidence="7">
    <location>
        <begin position="7"/>
        <end position="37"/>
    </location>
</feature>
<evidence type="ECO:0000259" key="8">
    <source>
        <dbReference type="Pfam" id="PF06429"/>
    </source>
</evidence>
<dbReference type="RefSeq" id="WP_074769246.1">
    <property type="nucleotide sequence ID" value="NZ_FNWO01000011.1"/>
</dbReference>
<dbReference type="GO" id="GO:0005198">
    <property type="term" value="F:structural molecule activity"/>
    <property type="evidence" value="ECO:0007669"/>
    <property type="project" value="InterPro"/>
</dbReference>
<evidence type="ECO:0000259" key="9">
    <source>
        <dbReference type="Pfam" id="PF22638"/>
    </source>
</evidence>
<evidence type="ECO:0000256" key="3">
    <source>
        <dbReference type="ARBA" id="ARBA00009677"/>
    </source>
</evidence>
<evidence type="ECO:0000256" key="6">
    <source>
        <dbReference type="ARBA" id="ARBA00023143"/>
    </source>
</evidence>
<evidence type="ECO:0000256" key="5">
    <source>
        <dbReference type="ARBA" id="ARBA00022525"/>
    </source>
</evidence>
<dbReference type="Proteomes" id="UP000182983">
    <property type="component" value="Unassembled WGS sequence"/>
</dbReference>
<accession>A0A1H6IJS2</accession>
<dbReference type="Pfam" id="PF00460">
    <property type="entry name" value="Flg_bb_rod"/>
    <property type="match status" value="1"/>
</dbReference>
<dbReference type="InterPro" id="IPR001444">
    <property type="entry name" value="Flag_bb_rod_N"/>
</dbReference>
<comment type="subcellular location">
    <subcellularLocation>
        <location evidence="1">Bacterial flagellum basal body</location>
    </subcellularLocation>
    <subcellularLocation>
        <location evidence="2">Secreted</location>
    </subcellularLocation>
</comment>
<evidence type="ECO:0000256" key="2">
    <source>
        <dbReference type="ARBA" id="ARBA00004613"/>
    </source>
</evidence>
<dbReference type="GO" id="GO:0009425">
    <property type="term" value="C:bacterial-type flagellum basal body"/>
    <property type="evidence" value="ECO:0007669"/>
    <property type="project" value="UniProtKB-SubCell"/>
</dbReference>
<evidence type="ECO:0000313" key="11">
    <source>
        <dbReference type="Proteomes" id="UP000182983"/>
    </source>
</evidence>
<name>A0A1H6IJS2_MAGFU</name>
<dbReference type="Pfam" id="PF06429">
    <property type="entry name" value="Flg_bbr_C"/>
    <property type="match status" value="1"/>
</dbReference>
<sequence>MAITLGLDTALSGLLTNQQALNTISQNIVNVNTPGYTRKVLMPESRTVGGLGAGVQVTALQRNVDEGLLAYVRADNATLSNLQALSGTYQQVQNLFGKVGDQSSISHNVQTVLNNLVTLAATPDKSDVQSSTVQAAKTMTDQMAMITEQLQSLRATADQKLATDCEQINSLLNNVHDLNIKITRSLALQIDATDLQDQRDQSLTNLSKLIDIKYYNLQDGSVTVGTGNGDVLVNSSQAFSLSHTGTSTSAAWMTRSGGQFGAITLNNGIIPAKDLTSQITDGDMKANIDLRDTILPNLQSQLDQLATEVKDTLNLVNNRGAQLPVPASTITGTRTFTDQTNLNQSISLSGTEDTALVLYDTSGNQKATTTLRGLMDGSAFSPAKELVNQPWTISSIADRMQTWMRAQTTYANASTAKVGLDANGHFAISTGNSDIGLAFRDQVDSSAGAKATDISVTFHASTPPGISTNSVSIPKATTLVGTSLTGASPAVANGDQFILTRGGTTYTYTVGAAASPPQSAPAASITGNDLLNWVRSIPGLEGSEFALSGGVNKLQIANTTGLSITTTGSSASLAALTSAPAAAATPDQVAQGFSNFLGLNDLFVSTQPRALLDSQILPPYTTLGTTRDLTLYDKLGAAGPTMIFSPGTSLQDIAAKINTNSSIVQSGLVAQDSITLNTGNTALNILDVNGITLSSITIPAGTTSLQKIADTLTASSPSLTVQVEKDTGGYRLRIWDNNGSPLTVAYDGPDSTDLRNKLSLSKSQIFVASVVDEGSGQRLRIRQSDNLDAYAQSSNDAANSSLLTDLGLDGAASGSAATIAVRKDILTAPSKISRAATQWNADTKVYYMSTGDANIASQMVAAFNQTQTINGAGKVATSKYSLTDYATQIVSMTAQDISSANADLSYHTTLNQNINTQIQAKSGVNLDEEVANMINFQQAYSASAKVISTLKDMLDVLMGIIR</sequence>
<evidence type="ECO:0000259" key="7">
    <source>
        <dbReference type="Pfam" id="PF00460"/>
    </source>
</evidence>
<comment type="similarity">
    <text evidence="3">Belongs to the flagella basal body rod proteins family.</text>
</comment>
<evidence type="ECO:0000313" key="10">
    <source>
        <dbReference type="EMBL" id="SEH49115.1"/>
    </source>
</evidence>
<dbReference type="Pfam" id="PF22638">
    <property type="entry name" value="FlgK_D1"/>
    <property type="match status" value="1"/>
</dbReference>
<keyword evidence="10" id="KW-0969">Cilium</keyword>
<keyword evidence="5" id="KW-0964">Secreted</keyword>
<dbReference type="GO" id="GO:0005576">
    <property type="term" value="C:extracellular region"/>
    <property type="evidence" value="ECO:0007669"/>
    <property type="project" value="UniProtKB-SubCell"/>
</dbReference>
<dbReference type="NCBIfam" id="TIGR02492">
    <property type="entry name" value="flgK_ends"/>
    <property type="match status" value="1"/>
</dbReference>
<keyword evidence="6" id="KW-0975">Bacterial flagellum</keyword>
<keyword evidence="11" id="KW-1185">Reference proteome</keyword>
<reference evidence="11" key="1">
    <citation type="submission" date="2016-10" db="EMBL/GenBank/DDBJ databases">
        <authorList>
            <person name="Varghese N."/>
            <person name="Submissions S."/>
        </authorList>
    </citation>
    <scope>NUCLEOTIDE SEQUENCE [LARGE SCALE GENOMIC DNA]</scope>
    <source>
        <strain evidence="11">DSM 13234</strain>
    </source>
</reference>
<dbReference type="PANTHER" id="PTHR30033:SF1">
    <property type="entry name" value="FLAGELLAR HOOK-ASSOCIATED PROTEIN 1"/>
    <property type="match status" value="1"/>
</dbReference>
<evidence type="ECO:0000256" key="1">
    <source>
        <dbReference type="ARBA" id="ARBA00004117"/>
    </source>
</evidence>
<keyword evidence="10" id="KW-0282">Flagellum</keyword>
<dbReference type="InterPro" id="IPR002371">
    <property type="entry name" value="FlgK"/>
</dbReference>
<dbReference type="PANTHER" id="PTHR30033">
    <property type="entry name" value="FLAGELLAR HOOK-ASSOCIATED PROTEIN 1"/>
    <property type="match status" value="1"/>
</dbReference>
<dbReference type="InterPro" id="IPR010930">
    <property type="entry name" value="Flg_bb/hook_C_dom"/>
</dbReference>
<dbReference type="GO" id="GO:0009424">
    <property type="term" value="C:bacterial-type flagellum hook"/>
    <property type="evidence" value="ECO:0007669"/>
    <property type="project" value="InterPro"/>
</dbReference>
<feature type="domain" description="Flagellar basal-body/hook protein C-terminal" evidence="8">
    <location>
        <begin position="921"/>
        <end position="958"/>
    </location>
</feature>
<dbReference type="AlphaFoldDB" id="A0A1H6IJS2"/>